<dbReference type="PaxDb" id="121845-A0A1S4EDQ7"/>
<keyword evidence="3 5" id="KW-1133">Transmembrane helix</keyword>
<evidence type="ECO:0000256" key="1">
    <source>
        <dbReference type="ARBA" id="ARBA00004141"/>
    </source>
</evidence>
<organism evidence="6 7">
    <name type="scientific">Diaphorina citri</name>
    <name type="common">Asian citrus psyllid</name>
    <dbReference type="NCBI Taxonomy" id="121845"/>
    <lineage>
        <taxon>Eukaryota</taxon>
        <taxon>Metazoa</taxon>
        <taxon>Ecdysozoa</taxon>
        <taxon>Arthropoda</taxon>
        <taxon>Hexapoda</taxon>
        <taxon>Insecta</taxon>
        <taxon>Pterygota</taxon>
        <taxon>Neoptera</taxon>
        <taxon>Paraneoptera</taxon>
        <taxon>Hemiptera</taxon>
        <taxon>Sternorrhyncha</taxon>
        <taxon>Psylloidea</taxon>
        <taxon>Psyllidae</taxon>
        <taxon>Diaphorininae</taxon>
        <taxon>Diaphorina</taxon>
    </lineage>
</organism>
<evidence type="ECO:0000256" key="5">
    <source>
        <dbReference type="RuleBase" id="RU004379"/>
    </source>
</evidence>
<dbReference type="GeneID" id="103510970"/>
<proteinExistence type="inferred from homology"/>
<evidence type="ECO:0000256" key="3">
    <source>
        <dbReference type="ARBA" id="ARBA00022989"/>
    </source>
</evidence>
<dbReference type="PANTHER" id="PTHR23291">
    <property type="entry name" value="BAX INHIBITOR-RELATED"/>
    <property type="match status" value="1"/>
</dbReference>
<name>A0A1S4EDQ7_DIACI</name>
<protein>
    <submittedName>
        <fullName evidence="7">Protein lifeguard 1-like</fullName>
    </submittedName>
</protein>
<dbReference type="Pfam" id="PF01027">
    <property type="entry name" value="Bax1-I"/>
    <property type="match status" value="1"/>
</dbReference>
<dbReference type="PANTHER" id="PTHR23291:SF47">
    <property type="entry name" value="TRANSMEMBRANE BAX INHIBITOR MOTIF CONTAINING 7"/>
    <property type="match status" value="1"/>
</dbReference>
<dbReference type="KEGG" id="dci:103510970"/>
<accession>A0A1S4EDQ7</accession>
<reference evidence="7" key="1">
    <citation type="submission" date="2025-08" db="UniProtKB">
        <authorList>
            <consortium name="RefSeq"/>
        </authorList>
    </citation>
    <scope>IDENTIFICATION</scope>
</reference>
<comment type="subcellular location">
    <subcellularLocation>
        <location evidence="1">Membrane</location>
        <topology evidence="1">Multi-pass membrane protein</topology>
    </subcellularLocation>
</comment>
<feature type="transmembrane region" description="Helical" evidence="5">
    <location>
        <begin position="39"/>
        <end position="60"/>
    </location>
</feature>
<gene>
    <name evidence="7" type="primary">LOC103510970</name>
</gene>
<comment type="similarity">
    <text evidence="5">Belongs to the BI1 family.</text>
</comment>
<feature type="transmembrane region" description="Helical" evidence="5">
    <location>
        <begin position="103"/>
        <end position="124"/>
    </location>
</feature>
<evidence type="ECO:0000256" key="2">
    <source>
        <dbReference type="ARBA" id="ARBA00022692"/>
    </source>
</evidence>
<comment type="caution">
    <text evidence="5">Lacks conserved residue(s) required for the propagation of feature annotation.</text>
</comment>
<dbReference type="InterPro" id="IPR006214">
    <property type="entry name" value="Bax_inhibitor_1-related"/>
</dbReference>
<evidence type="ECO:0000256" key="4">
    <source>
        <dbReference type="ARBA" id="ARBA00023136"/>
    </source>
</evidence>
<evidence type="ECO:0000313" key="6">
    <source>
        <dbReference type="Proteomes" id="UP000079169"/>
    </source>
</evidence>
<dbReference type="AlphaFoldDB" id="A0A1S4EDQ7"/>
<evidence type="ECO:0000313" key="7">
    <source>
        <dbReference type="RefSeq" id="XP_017300288.1"/>
    </source>
</evidence>
<dbReference type="Proteomes" id="UP000079169">
    <property type="component" value="Unplaced"/>
</dbReference>
<dbReference type="RefSeq" id="XP_017300288.1">
    <property type="nucleotide sequence ID" value="XM_017444799.2"/>
</dbReference>
<keyword evidence="2 5" id="KW-0812">Transmembrane</keyword>
<keyword evidence="4 5" id="KW-0472">Membrane</keyword>
<feature type="transmembrane region" description="Helical" evidence="5">
    <location>
        <begin position="6"/>
        <end position="27"/>
    </location>
</feature>
<feature type="transmembrane region" description="Helical" evidence="5">
    <location>
        <begin position="66"/>
        <end position="83"/>
    </location>
</feature>
<keyword evidence="6" id="KW-1185">Reference proteome</keyword>
<sequence length="131" mass="14728">MTDRLWVFYAAVITCVICLALTIFAFQTKIDFTMSSHDMTPVLFVCVIVLMIFGIVMIFFHGKVMTLIYASLGAILFSVYLIYDTQLMIGGSHRYSISPEEYIFAALNIYLDVVNIFLSILQILGAANSDD</sequence>
<dbReference type="GO" id="GO:0016020">
    <property type="term" value="C:membrane"/>
    <property type="evidence" value="ECO:0007669"/>
    <property type="project" value="UniProtKB-SubCell"/>
</dbReference>
<dbReference type="OMA" id="ATINRDC"/>